<reference evidence="2 3" key="1">
    <citation type="submission" date="2020-08" db="EMBL/GenBank/DDBJ databases">
        <title>Genomic Encyclopedia of Type Strains, Phase IV (KMG-IV): sequencing the most valuable type-strain genomes for metagenomic binning, comparative biology and taxonomic classification.</title>
        <authorList>
            <person name="Goeker M."/>
        </authorList>
    </citation>
    <scope>NUCLEOTIDE SEQUENCE [LARGE SCALE GENOMIC DNA]</scope>
    <source>
        <strain evidence="2 3">YIM 65646</strain>
    </source>
</reference>
<dbReference type="AlphaFoldDB" id="A0A841FCF4"/>
<dbReference type="Pfam" id="PF09376">
    <property type="entry name" value="NurA"/>
    <property type="match status" value="1"/>
</dbReference>
<proteinExistence type="predicted"/>
<dbReference type="InterPro" id="IPR018977">
    <property type="entry name" value="NurA_domain"/>
</dbReference>
<comment type="caution">
    <text evidence="2">The sequence shown here is derived from an EMBL/GenBank/DDBJ whole genome shotgun (WGS) entry which is preliminary data.</text>
</comment>
<evidence type="ECO:0000259" key="1">
    <source>
        <dbReference type="Pfam" id="PF09376"/>
    </source>
</evidence>
<evidence type="ECO:0000313" key="2">
    <source>
        <dbReference type="EMBL" id="MBB6034971.1"/>
    </source>
</evidence>
<keyword evidence="3" id="KW-1185">Reference proteome</keyword>
<dbReference type="EMBL" id="JACHGT010000005">
    <property type="protein sequence ID" value="MBB6034971.1"/>
    <property type="molecule type" value="Genomic_DNA"/>
</dbReference>
<evidence type="ECO:0000313" key="3">
    <source>
        <dbReference type="Proteomes" id="UP000548476"/>
    </source>
</evidence>
<gene>
    <name evidence="2" type="ORF">HNR73_002825</name>
</gene>
<name>A0A841FCF4_9ACTN</name>
<dbReference type="Proteomes" id="UP000548476">
    <property type="component" value="Unassembled WGS sequence"/>
</dbReference>
<organism evidence="2 3">
    <name type="scientific">Phytomonospora endophytica</name>
    <dbReference type="NCBI Taxonomy" id="714109"/>
    <lineage>
        <taxon>Bacteria</taxon>
        <taxon>Bacillati</taxon>
        <taxon>Actinomycetota</taxon>
        <taxon>Actinomycetes</taxon>
        <taxon>Micromonosporales</taxon>
        <taxon>Micromonosporaceae</taxon>
        <taxon>Phytomonospora</taxon>
    </lineage>
</organism>
<dbReference type="InterPro" id="IPR012337">
    <property type="entry name" value="RNaseH-like_sf"/>
</dbReference>
<dbReference type="SUPFAM" id="SSF53098">
    <property type="entry name" value="Ribonuclease H-like"/>
    <property type="match status" value="1"/>
</dbReference>
<sequence>MHIQVDAWDPAYVSDDGVTQSKAKVDAGIEVPLAEWGPRDPADTSLPSSVLLVDGVRRLDAHLWLTPDDNGEARPGICASYAAGVVRCSTAGGAKVVASRVMHGLFTSAKDAPSLRAYPTAVYTAHRVGDGETGDLVNAVQQHLRALEIAVTDQAEVQDDELLIVDGPLHGRAHVPRALGYIKSHRVQYLTAELIRVVNALKAGQRTPVFALDTSWERYSWYLRLPGADVPAAGLVRLEASMDLTLDQVTTLADNAARVLPRLASSPYKDPRAPQNLTPIAGLEKRLRTLLGDQRLLQRGLRAAARLTRY</sequence>
<accession>A0A841FCF4</accession>
<protein>
    <recommendedName>
        <fullName evidence="1">NurA domain-containing protein</fullName>
    </recommendedName>
</protein>
<feature type="domain" description="NurA" evidence="1">
    <location>
        <begin position="140"/>
        <end position="277"/>
    </location>
</feature>